<proteinExistence type="predicted"/>
<sequence>MRTMVTLYTGPTQWMPFKRDSRKGGNSCGSSMSSQVSRAGTGDLPP</sequence>
<evidence type="ECO:0000313" key="2">
    <source>
        <dbReference type="EMBL" id="ETO59265.1"/>
    </source>
</evidence>
<dbReference type="AlphaFoldDB" id="A0A080YY04"/>
<protein>
    <submittedName>
        <fullName evidence="2">Uncharacterized protein</fullName>
    </submittedName>
</protein>
<evidence type="ECO:0000256" key="1">
    <source>
        <dbReference type="SAM" id="MobiDB-lite"/>
    </source>
</evidence>
<gene>
    <name evidence="2" type="ORF">F444_22366</name>
</gene>
<feature type="region of interest" description="Disordered" evidence="1">
    <location>
        <begin position="1"/>
        <end position="46"/>
    </location>
</feature>
<evidence type="ECO:0000313" key="3">
    <source>
        <dbReference type="Proteomes" id="UP000028582"/>
    </source>
</evidence>
<dbReference type="Proteomes" id="UP000028582">
    <property type="component" value="Unassembled WGS sequence"/>
</dbReference>
<reference evidence="2 3" key="1">
    <citation type="submission" date="2013-11" db="EMBL/GenBank/DDBJ databases">
        <title>The Genome Sequence of Phytophthora parasitica P1976.</title>
        <authorList>
            <consortium name="The Broad Institute Genomics Platform"/>
            <person name="Russ C."/>
            <person name="Tyler B."/>
            <person name="Panabieres F."/>
            <person name="Shan W."/>
            <person name="Tripathy S."/>
            <person name="Grunwald N."/>
            <person name="Machado M."/>
            <person name="Johnson C.S."/>
            <person name="Walker B."/>
            <person name="Young S."/>
            <person name="Zeng Q."/>
            <person name="Gargeya S."/>
            <person name="Fitzgerald M."/>
            <person name="Haas B."/>
            <person name="Abouelleil A."/>
            <person name="Allen A.W."/>
            <person name="Alvarado L."/>
            <person name="Arachchi H.M."/>
            <person name="Berlin A.M."/>
            <person name="Chapman S.B."/>
            <person name="Gainer-Dewar J."/>
            <person name="Goldberg J."/>
            <person name="Griggs A."/>
            <person name="Gujja S."/>
            <person name="Hansen M."/>
            <person name="Howarth C."/>
            <person name="Imamovic A."/>
            <person name="Ireland A."/>
            <person name="Larimer J."/>
            <person name="McCowan C."/>
            <person name="Murphy C."/>
            <person name="Pearson M."/>
            <person name="Poon T.W."/>
            <person name="Priest M."/>
            <person name="Roberts A."/>
            <person name="Saif S."/>
            <person name="Shea T."/>
            <person name="Sisk P."/>
            <person name="Sykes S."/>
            <person name="Wortman J."/>
            <person name="Nusbaum C."/>
            <person name="Birren B."/>
        </authorList>
    </citation>
    <scope>NUCLEOTIDE SEQUENCE [LARGE SCALE GENOMIC DNA]</scope>
    <source>
        <strain evidence="2 3">P1976</strain>
    </source>
</reference>
<comment type="caution">
    <text evidence="2">The sequence shown here is derived from an EMBL/GenBank/DDBJ whole genome shotgun (WGS) entry which is preliminary data.</text>
</comment>
<name>A0A080YY04_PHYNI</name>
<dbReference type="EMBL" id="ANJA01004192">
    <property type="protein sequence ID" value="ETO59265.1"/>
    <property type="molecule type" value="Genomic_DNA"/>
</dbReference>
<feature type="compositionally biased region" description="Polar residues" evidence="1">
    <location>
        <begin position="28"/>
        <end position="38"/>
    </location>
</feature>
<organism evidence="2 3">
    <name type="scientific">Phytophthora nicotianae P1976</name>
    <dbReference type="NCBI Taxonomy" id="1317066"/>
    <lineage>
        <taxon>Eukaryota</taxon>
        <taxon>Sar</taxon>
        <taxon>Stramenopiles</taxon>
        <taxon>Oomycota</taxon>
        <taxon>Peronosporomycetes</taxon>
        <taxon>Peronosporales</taxon>
        <taxon>Peronosporaceae</taxon>
        <taxon>Phytophthora</taxon>
    </lineage>
</organism>
<accession>A0A080YY04</accession>